<feature type="non-terminal residue" evidence="1">
    <location>
        <position position="1"/>
    </location>
</feature>
<evidence type="ECO:0000313" key="2">
    <source>
        <dbReference type="Proteomes" id="UP001208570"/>
    </source>
</evidence>
<sequence length="143" mass="16260">VYEAENYILPDDINLLADKSIETCTKFHANVKSQTPQYTTMRIPVIDQQLDYLNVTLIGQNLTCAANLHVIPLTAPQTGSWKGIWHTCQLMTELIKDNLERCIFTCQCRGGCAQIQICKRPRTIEESSWVLCYIYIPYQSAGT</sequence>
<organism evidence="1 2">
    <name type="scientific">Paralvinella palmiformis</name>
    <dbReference type="NCBI Taxonomy" id="53620"/>
    <lineage>
        <taxon>Eukaryota</taxon>
        <taxon>Metazoa</taxon>
        <taxon>Spiralia</taxon>
        <taxon>Lophotrochozoa</taxon>
        <taxon>Annelida</taxon>
        <taxon>Polychaeta</taxon>
        <taxon>Sedentaria</taxon>
        <taxon>Canalipalpata</taxon>
        <taxon>Terebellida</taxon>
        <taxon>Terebelliformia</taxon>
        <taxon>Alvinellidae</taxon>
        <taxon>Paralvinella</taxon>
    </lineage>
</organism>
<protein>
    <submittedName>
        <fullName evidence="1">Uncharacterized protein</fullName>
    </submittedName>
</protein>
<dbReference type="Proteomes" id="UP001208570">
    <property type="component" value="Unassembled WGS sequence"/>
</dbReference>
<name>A0AAD9IPZ6_9ANNE</name>
<evidence type="ECO:0000313" key="1">
    <source>
        <dbReference type="EMBL" id="KAK2138811.1"/>
    </source>
</evidence>
<keyword evidence="2" id="KW-1185">Reference proteome</keyword>
<gene>
    <name evidence="1" type="ORF">LSH36_2386g00004</name>
</gene>
<accession>A0AAD9IPZ6</accession>
<reference evidence="1" key="1">
    <citation type="journal article" date="2023" name="Mol. Biol. Evol.">
        <title>Third-Generation Sequencing Reveals the Adaptive Role of the Epigenome in Three Deep-Sea Polychaetes.</title>
        <authorList>
            <person name="Perez M."/>
            <person name="Aroh O."/>
            <person name="Sun Y."/>
            <person name="Lan Y."/>
            <person name="Juniper S.K."/>
            <person name="Young C.R."/>
            <person name="Angers B."/>
            <person name="Qian P.Y."/>
        </authorList>
    </citation>
    <scope>NUCLEOTIDE SEQUENCE</scope>
    <source>
        <strain evidence="1">P08H-3</strain>
    </source>
</reference>
<dbReference type="EMBL" id="JAODUP010002375">
    <property type="protein sequence ID" value="KAK2138811.1"/>
    <property type="molecule type" value="Genomic_DNA"/>
</dbReference>
<dbReference type="AlphaFoldDB" id="A0AAD9IPZ6"/>
<proteinExistence type="predicted"/>
<comment type="caution">
    <text evidence="1">The sequence shown here is derived from an EMBL/GenBank/DDBJ whole genome shotgun (WGS) entry which is preliminary data.</text>
</comment>